<comment type="similarity">
    <text evidence="2 7">Belongs to the peptidase S9A family.</text>
</comment>
<accession>A0A316VKF7</accession>
<dbReference type="SUPFAM" id="SSF50993">
    <property type="entry name" value="Peptidase/esterase 'gauge' domain"/>
    <property type="match status" value="1"/>
</dbReference>
<dbReference type="InParanoid" id="A0A316VKF7"/>
<reference evidence="11 12" key="1">
    <citation type="journal article" date="2018" name="Mol. Biol. Evol.">
        <title>Broad Genomic Sampling Reveals a Smut Pathogenic Ancestry of the Fungal Clade Ustilaginomycotina.</title>
        <authorList>
            <person name="Kijpornyongpan T."/>
            <person name="Mondo S.J."/>
            <person name="Barry K."/>
            <person name="Sandor L."/>
            <person name="Lee J."/>
            <person name="Lipzen A."/>
            <person name="Pangilinan J."/>
            <person name="LaButti K."/>
            <person name="Hainaut M."/>
            <person name="Henrissat B."/>
            <person name="Grigoriev I.V."/>
            <person name="Spatafora J.W."/>
            <person name="Aime M.C."/>
        </authorList>
    </citation>
    <scope>NUCLEOTIDE SEQUENCE [LARGE SCALE GENOMIC DNA]</scope>
    <source>
        <strain evidence="11 12">MCA 3882</strain>
    </source>
</reference>
<evidence type="ECO:0000256" key="1">
    <source>
        <dbReference type="ARBA" id="ARBA00001070"/>
    </source>
</evidence>
<dbReference type="GO" id="GO:0004252">
    <property type="term" value="F:serine-type endopeptidase activity"/>
    <property type="evidence" value="ECO:0007669"/>
    <property type="project" value="UniProtKB-UniRule"/>
</dbReference>
<dbReference type="InterPro" id="IPR002470">
    <property type="entry name" value="Peptidase_S9A"/>
</dbReference>
<proteinExistence type="inferred from homology"/>
<keyword evidence="5 7" id="KW-0378">Hydrolase</keyword>
<dbReference type="Gene3D" id="2.130.10.120">
    <property type="entry name" value="Prolyl oligopeptidase, N-terminal domain"/>
    <property type="match status" value="1"/>
</dbReference>
<dbReference type="RefSeq" id="XP_025357115.1">
    <property type="nucleotide sequence ID" value="XM_025501288.1"/>
</dbReference>
<dbReference type="InterPro" id="IPR051167">
    <property type="entry name" value="Prolyl_oligopep/macrocyclase"/>
</dbReference>
<protein>
    <recommendedName>
        <fullName evidence="7">Prolyl endopeptidase</fullName>
        <ecNumber evidence="7">3.4.21.-</ecNumber>
    </recommendedName>
</protein>
<evidence type="ECO:0000259" key="10">
    <source>
        <dbReference type="Pfam" id="PF02897"/>
    </source>
</evidence>
<sequence>MVKFATFALIFIIAIDFGFALCEGNSWNVKETPFPKVKRVNKTYSYRSARANGNVTIANPYAWLEKPYDSDDDVKQFTIDQQKLTEQYMNKCTNAKSITQSIRNAFDYDDYFDWTYYDTAKEPFYVFSLQRIDENRKTYYIASAKQVEAAKKTNFATPPGHPFFKEDGLSVNGTASLSTFVVSNNGYLIAYLVVEDESDVGTWYVRKTSSPLVNPKTKPPGGEGRLPDTILLGDGALIWKPDDSGFFYTQVSDPKAGTNKDIGSVVRYHQMGTPYEKDITIVHPDSDESNNYSFDLSDNGDWLVVMASGGDGNTRAYASLLKGQTLSDKMKWISIVPTSNYAVSSVAIVDRDWYVQTDHDALNGKVAKYTLDWNSITLVDVIPSRAHTKLIFSIIFASNKVLLFYIEKGKYTIYLHELKTGRKIQQVLPNETYTLKQAYYASAKSTHIVMSLWGATSPKKVLEVDFDGSRATDKMLLIKSIKGTNAQDYITESLEAISRDGTKVPYYIVYHKETQRNGENPTLLHFYGSYGRIENLFYYPPHFSWLHSYRGVLVYAGPRGGSDNGEEWHEAGERLKKQNTFDDIIAVAQDLIKRKIAATGEIIADGISAGGLAAAVVARQAPANTFGAILADVAVLDYFLLARTRAGPFQVEDFGDPYNATDFDVIRSWSPLQNIDPIKQKVFPAILVTPADSDIRVVPAHSFKCIAQMQFSYPTSPNPLLMHLQKDAGHNVIDANQDTAIAKYFHQQCFVQLALGLTKKD</sequence>
<keyword evidence="4 7" id="KW-0645">Protease</keyword>
<dbReference type="InterPro" id="IPR001375">
    <property type="entry name" value="Peptidase_S9_cat"/>
</dbReference>
<dbReference type="AlphaFoldDB" id="A0A316VKF7"/>
<dbReference type="GO" id="GO:0006508">
    <property type="term" value="P:proteolysis"/>
    <property type="evidence" value="ECO:0007669"/>
    <property type="project" value="UniProtKB-KW"/>
</dbReference>
<evidence type="ECO:0000256" key="4">
    <source>
        <dbReference type="ARBA" id="ARBA00022670"/>
    </source>
</evidence>
<feature type="signal peptide" evidence="8">
    <location>
        <begin position="1"/>
        <end position="20"/>
    </location>
</feature>
<dbReference type="GO" id="GO:0005829">
    <property type="term" value="C:cytosol"/>
    <property type="evidence" value="ECO:0007669"/>
    <property type="project" value="TreeGrafter"/>
</dbReference>
<evidence type="ECO:0000259" key="9">
    <source>
        <dbReference type="Pfam" id="PF00326"/>
    </source>
</evidence>
<dbReference type="PANTHER" id="PTHR42881">
    <property type="entry name" value="PROLYL ENDOPEPTIDASE"/>
    <property type="match status" value="1"/>
</dbReference>
<dbReference type="PRINTS" id="PR00862">
    <property type="entry name" value="PROLIGOPTASE"/>
</dbReference>
<feature type="domain" description="Peptidase S9A N-terminal" evidence="10">
    <location>
        <begin position="50"/>
        <end position="468"/>
    </location>
</feature>
<evidence type="ECO:0000256" key="8">
    <source>
        <dbReference type="SAM" id="SignalP"/>
    </source>
</evidence>
<dbReference type="InterPro" id="IPR029058">
    <property type="entry name" value="AB_hydrolase_fold"/>
</dbReference>
<keyword evidence="6 7" id="KW-0720">Serine protease</keyword>
<feature type="chain" id="PRO_5016275515" description="Prolyl endopeptidase" evidence="8">
    <location>
        <begin position="21"/>
        <end position="761"/>
    </location>
</feature>
<evidence type="ECO:0000256" key="5">
    <source>
        <dbReference type="ARBA" id="ARBA00022801"/>
    </source>
</evidence>
<comment type="catalytic activity">
    <reaction evidence="1">
        <text>Hydrolysis of Pro-|-Xaa &gt;&gt; Ala-|-Xaa in oligopeptides.</text>
        <dbReference type="EC" id="3.4.21.26"/>
    </reaction>
</comment>
<feature type="domain" description="Peptidase S9 prolyl oligopeptidase catalytic" evidence="9">
    <location>
        <begin position="543"/>
        <end position="738"/>
    </location>
</feature>
<evidence type="ECO:0000256" key="3">
    <source>
        <dbReference type="ARBA" id="ARBA00011245"/>
    </source>
</evidence>
<organism evidence="11 12">
    <name type="scientific">Meira miltonrushii</name>
    <dbReference type="NCBI Taxonomy" id="1280837"/>
    <lineage>
        <taxon>Eukaryota</taxon>
        <taxon>Fungi</taxon>
        <taxon>Dikarya</taxon>
        <taxon>Basidiomycota</taxon>
        <taxon>Ustilaginomycotina</taxon>
        <taxon>Exobasidiomycetes</taxon>
        <taxon>Exobasidiales</taxon>
        <taxon>Brachybasidiaceae</taxon>
        <taxon>Meira</taxon>
    </lineage>
</organism>
<evidence type="ECO:0000256" key="6">
    <source>
        <dbReference type="ARBA" id="ARBA00022825"/>
    </source>
</evidence>
<evidence type="ECO:0000256" key="2">
    <source>
        <dbReference type="ARBA" id="ARBA00005228"/>
    </source>
</evidence>
<comment type="subunit">
    <text evidence="3">Monomer.</text>
</comment>
<dbReference type="Gene3D" id="3.40.50.1820">
    <property type="entry name" value="alpha/beta hydrolase"/>
    <property type="match status" value="1"/>
</dbReference>
<evidence type="ECO:0000256" key="7">
    <source>
        <dbReference type="RuleBase" id="RU368024"/>
    </source>
</evidence>
<keyword evidence="8" id="KW-0732">Signal</keyword>
<dbReference type="InterPro" id="IPR023302">
    <property type="entry name" value="Pept_S9A_N"/>
</dbReference>
<dbReference type="GO" id="GO:0070012">
    <property type="term" value="F:oligopeptidase activity"/>
    <property type="evidence" value="ECO:0007669"/>
    <property type="project" value="TreeGrafter"/>
</dbReference>
<gene>
    <name evidence="11" type="ORF">FA14DRAFT_183186</name>
</gene>
<dbReference type="PANTHER" id="PTHR42881:SF2">
    <property type="entry name" value="PROLYL ENDOPEPTIDASE"/>
    <property type="match status" value="1"/>
</dbReference>
<evidence type="ECO:0000313" key="11">
    <source>
        <dbReference type="EMBL" id="PWN36813.1"/>
    </source>
</evidence>
<name>A0A316VKF7_9BASI</name>
<dbReference type="EMBL" id="KZ819602">
    <property type="protein sequence ID" value="PWN36813.1"/>
    <property type="molecule type" value="Genomic_DNA"/>
</dbReference>
<dbReference type="OrthoDB" id="248387at2759"/>
<dbReference type="Pfam" id="PF02897">
    <property type="entry name" value="Peptidase_S9_N"/>
    <property type="match status" value="1"/>
</dbReference>
<dbReference type="EC" id="3.4.21.-" evidence="7"/>
<evidence type="ECO:0000313" key="12">
    <source>
        <dbReference type="Proteomes" id="UP000245771"/>
    </source>
</evidence>
<dbReference type="GeneID" id="37023069"/>
<keyword evidence="12" id="KW-1185">Reference proteome</keyword>
<dbReference type="Pfam" id="PF00326">
    <property type="entry name" value="Peptidase_S9"/>
    <property type="match status" value="1"/>
</dbReference>
<dbReference type="Proteomes" id="UP000245771">
    <property type="component" value="Unassembled WGS sequence"/>
</dbReference>
<dbReference type="SUPFAM" id="SSF53474">
    <property type="entry name" value="alpha/beta-Hydrolases"/>
    <property type="match status" value="1"/>
</dbReference>